<keyword evidence="4" id="KW-0808">Transferase</keyword>
<keyword evidence="9 17" id="KW-0460">Magnesium</keyword>
<comment type="similarity">
    <text evidence="2">Belongs to the aminoglycoside phosphotransferase family.</text>
</comment>
<proteinExistence type="inferred from homology"/>
<keyword evidence="6 17" id="KW-0547">Nucleotide-binding</keyword>
<evidence type="ECO:0000256" key="9">
    <source>
        <dbReference type="ARBA" id="ARBA00022842"/>
    </source>
</evidence>
<evidence type="ECO:0000256" key="11">
    <source>
        <dbReference type="ARBA" id="ARBA00036820"/>
    </source>
</evidence>
<dbReference type="InterPro" id="IPR029001">
    <property type="entry name" value="ITPase-like_fam"/>
</dbReference>
<evidence type="ECO:0000256" key="1">
    <source>
        <dbReference type="ARBA" id="ARBA00004496"/>
    </source>
</evidence>
<keyword evidence="8 17" id="KW-0378">Hydrolase</keyword>
<feature type="binding site" evidence="17">
    <location>
        <begin position="547"/>
        <end position="550"/>
    </location>
    <ligand>
        <name>ITP</name>
        <dbReference type="ChEBI" id="CHEBI:61402"/>
    </ligand>
</feature>
<evidence type="ECO:0000259" key="19">
    <source>
        <dbReference type="Pfam" id="PF01636"/>
    </source>
</evidence>
<feature type="binding site" evidence="17">
    <location>
        <begin position="471"/>
        <end position="472"/>
    </location>
    <ligand>
        <name>ITP</name>
        <dbReference type="ChEBI" id="CHEBI:61402"/>
    </ligand>
</feature>
<dbReference type="Gene3D" id="3.90.1200.10">
    <property type="match status" value="1"/>
</dbReference>
<dbReference type="HAMAP" id="MF_03148">
    <property type="entry name" value="HAM1_NTPase"/>
    <property type="match status" value="1"/>
</dbReference>
<comment type="function">
    <text evidence="17">Pyrophosphatase that hydrolyzes non-canonical purine nucleotides such as inosine triphosphate (ITP), deoxyinosine triphosphate (dITP) or xanthosine 5'-triphosphate (XTP) to their respective monophosphate derivatives. The enzyme does not distinguish between the deoxy- and ribose forms. Probably excludes non-canonical purines from RNA and DNA precursor pools, thus preventing their incorporation into RNA and DNA and avoiding chromosomal lesions.</text>
</comment>
<dbReference type="AlphaFoldDB" id="A0A9W7ARI7"/>
<evidence type="ECO:0000256" key="5">
    <source>
        <dbReference type="ARBA" id="ARBA00022723"/>
    </source>
</evidence>
<gene>
    <name evidence="20" type="ORF">TrRE_jg6497</name>
</gene>
<dbReference type="SUPFAM" id="SSF56112">
    <property type="entry name" value="Protein kinase-like (PK-like)"/>
    <property type="match status" value="1"/>
</dbReference>
<feature type="binding site" evidence="17">
    <location>
        <position position="455"/>
    </location>
    <ligand>
        <name>ITP</name>
        <dbReference type="ChEBI" id="CHEBI:61402"/>
    </ligand>
</feature>
<evidence type="ECO:0000313" key="20">
    <source>
        <dbReference type="EMBL" id="GMH72625.1"/>
    </source>
</evidence>
<keyword evidence="17" id="KW-0464">Manganese</keyword>
<dbReference type="GO" id="GO:0009117">
    <property type="term" value="P:nucleotide metabolic process"/>
    <property type="evidence" value="ECO:0007669"/>
    <property type="project" value="UniProtKB-KW"/>
</dbReference>
<evidence type="ECO:0000256" key="15">
    <source>
        <dbReference type="ARBA" id="ARBA00093255"/>
    </source>
</evidence>
<evidence type="ECO:0000313" key="21">
    <source>
        <dbReference type="Proteomes" id="UP001165082"/>
    </source>
</evidence>
<dbReference type="CDD" id="cd00515">
    <property type="entry name" value="HAM1"/>
    <property type="match status" value="1"/>
</dbReference>
<keyword evidence="5 17" id="KW-0479">Metal-binding</keyword>
<dbReference type="GO" id="GO:0009204">
    <property type="term" value="P:deoxyribonucleoside triphosphate catabolic process"/>
    <property type="evidence" value="ECO:0007669"/>
    <property type="project" value="UniProtKB-UniRule"/>
</dbReference>
<organism evidence="20 21">
    <name type="scientific">Triparma retinervis</name>
    <dbReference type="NCBI Taxonomy" id="2557542"/>
    <lineage>
        <taxon>Eukaryota</taxon>
        <taxon>Sar</taxon>
        <taxon>Stramenopiles</taxon>
        <taxon>Ochrophyta</taxon>
        <taxon>Bolidophyceae</taxon>
        <taxon>Parmales</taxon>
        <taxon>Triparmaceae</taxon>
        <taxon>Triparma</taxon>
    </lineage>
</organism>
<comment type="catalytic activity">
    <reaction evidence="17">
        <text>XTP + H2O = XMP + diphosphate + H(+)</text>
        <dbReference type="Rhea" id="RHEA:28610"/>
        <dbReference type="ChEBI" id="CHEBI:15377"/>
        <dbReference type="ChEBI" id="CHEBI:15378"/>
        <dbReference type="ChEBI" id="CHEBI:33019"/>
        <dbReference type="ChEBI" id="CHEBI:57464"/>
        <dbReference type="ChEBI" id="CHEBI:61314"/>
        <dbReference type="EC" id="3.6.1.66"/>
    </reaction>
</comment>
<dbReference type="PANTHER" id="PTHR21064:SF1">
    <property type="entry name" value="HYDROXYLYSINE KINASE"/>
    <property type="match status" value="1"/>
</dbReference>
<dbReference type="GO" id="GO:0000166">
    <property type="term" value="F:nucleotide binding"/>
    <property type="evidence" value="ECO:0007669"/>
    <property type="project" value="UniProtKB-KW"/>
</dbReference>
<evidence type="ECO:0000256" key="8">
    <source>
        <dbReference type="ARBA" id="ARBA00022801"/>
    </source>
</evidence>
<dbReference type="GO" id="GO:0036222">
    <property type="term" value="F:XTP diphosphatase activity"/>
    <property type="evidence" value="ECO:0007669"/>
    <property type="project" value="UniProtKB-UniRule"/>
</dbReference>
<dbReference type="Proteomes" id="UP001165082">
    <property type="component" value="Unassembled WGS sequence"/>
</dbReference>
<dbReference type="EC" id="3.6.1.66" evidence="17"/>
<keyword evidence="3 17" id="KW-0963">Cytoplasm</keyword>
<feature type="domain" description="Aminoglycoside phosphotransferase" evidence="19">
    <location>
        <begin position="55"/>
        <end position="277"/>
    </location>
</feature>
<comment type="catalytic activity">
    <reaction evidence="15">
        <text>dITP + H2O = dIMP + diphosphate + H(+)</text>
        <dbReference type="Rhea" id="RHEA:28342"/>
        <dbReference type="ChEBI" id="CHEBI:15377"/>
        <dbReference type="ChEBI" id="CHEBI:15378"/>
        <dbReference type="ChEBI" id="CHEBI:33019"/>
        <dbReference type="ChEBI" id="CHEBI:61194"/>
        <dbReference type="ChEBI" id="CHEBI:61382"/>
        <dbReference type="EC" id="3.6.1.66"/>
    </reaction>
    <physiologicalReaction direction="left-to-right" evidence="15">
        <dbReference type="Rhea" id="RHEA:28343"/>
    </physiologicalReaction>
</comment>
<evidence type="ECO:0000256" key="18">
    <source>
        <dbReference type="RuleBase" id="RU003781"/>
    </source>
</evidence>
<comment type="cofactor">
    <cofactor evidence="17">
        <name>Mg(2+)</name>
        <dbReference type="ChEBI" id="CHEBI:18420"/>
    </cofactor>
    <cofactor evidence="17">
        <name>Mn(2+)</name>
        <dbReference type="ChEBI" id="CHEBI:29035"/>
    </cofactor>
    <text evidence="17">Binds 1 divalent metal cation per subunit; can use either Mg(2+) or Mn(2+).</text>
</comment>
<feature type="binding site" evidence="17">
    <location>
        <begin position="414"/>
        <end position="419"/>
    </location>
    <ligand>
        <name>ITP</name>
        <dbReference type="ChEBI" id="CHEBI:61402"/>
    </ligand>
</feature>
<feature type="binding site" evidence="17">
    <location>
        <begin position="580"/>
        <end position="581"/>
    </location>
    <ligand>
        <name>ITP</name>
        <dbReference type="ChEBI" id="CHEBI:61402"/>
    </ligand>
</feature>
<dbReference type="NCBIfam" id="TIGR00042">
    <property type="entry name" value="RdgB/HAM1 family non-canonical purine NTP pyrophosphatase"/>
    <property type="match status" value="1"/>
</dbReference>
<dbReference type="InterPro" id="IPR002575">
    <property type="entry name" value="Aminoglycoside_PTrfase"/>
</dbReference>
<dbReference type="GO" id="GO:0046872">
    <property type="term" value="F:metal ion binding"/>
    <property type="evidence" value="ECO:0007669"/>
    <property type="project" value="UniProtKB-KW"/>
</dbReference>
<comment type="catalytic activity">
    <reaction evidence="11">
        <text>(5R)-5-hydroxy-L-lysine + GTP = (5R)-5-phosphooxy-L-lysine + GDP + H(+)</text>
        <dbReference type="Rhea" id="RHEA:19049"/>
        <dbReference type="ChEBI" id="CHEBI:15378"/>
        <dbReference type="ChEBI" id="CHEBI:37565"/>
        <dbReference type="ChEBI" id="CHEBI:57882"/>
        <dbReference type="ChEBI" id="CHEBI:58189"/>
        <dbReference type="ChEBI" id="CHEBI:58357"/>
        <dbReference type="EC" id="2.7.1.81"/>
    </reaction>
</comment>
<comment type="caution">
    <text evidence="20">The sequence shown here is derived from an EMBL/GenBank/DDBJ whole genome shotgun (WGS) entry which is preliminary data.</text>
</comment>
<dbReference type="InterPro" id="IPR027502">
    <property type="entry name" value="ITPase"/>
</dbReference>
<comment type="catalytic activity">
    <reaction evidence="14">
        <text>ITP + H2O = IMP + diphosphate + H(+)</text>
        <dbReference type="Rhea" id="RHEA:29399"/>
        <dbReference type="ChEBI" id="CHEBI:15377"/>
        <dbReference type="ChEBI" id="CHEBI:15378"/>
        <dbReference type="ChEBI" id="CHEBI:33019"/>
        <dbReference type="ChEBI" id="CHEBI:58053"/>
        <dbReference type="ChEBI" id="CHEBI:61402"/>
        <dbReference type="EC" id="3.6.1.66"/>
    </reaction>
    <physiologicalReaction direction="left-to-right" evidence="14">
        <dbReference type="Rhea" id="RHEA:29400"/>
    </physiologicalReaction>
</comment>
<dbReference type="Pfam" id="PF01636">
    <property type="entry name" value="APH"/>
    <property type="match status" value="1"/>
</dbReference>
<accession>A0A9W7ARI7</accession>
<dbReference type="InterPro" id="IPR002637">
    <property type="entry name" value="RdgB/HAM1"/>
</dbReference>
<evidence type="ECO:0000256" key="7">
    <source>
        <dbReference type="ARBA" id="ARBA00022777"/>
    </source>
</evidence>
<evidence type="ECO:0000256" key="16">
    <source>
        <dbReference type="ARBA" id="ARBA00093271"/>
    </source>
</evidence>
<dbReference type="OrthoDB" id="6288734at2759"/>
<dbReference type="InterPro" id="IPR050249">
    <property type="entry name" value="Pseudomonas-type_ThrB"/>
</dbReference>
<reference evidence="20" key="1">
    <citation type="submission" date="2022-07" db="EMBL/GenBank/DDBJ databases">
        <title>Genome analysis of Parmales, a sister group of diatoms, reveals the evolutionary specialization of diatoms from phago-mixotrophs to photoautotrophs.</title>
        <authorList>
            <person name="Ban H."/>
            <person name="Sato S."/>
            <person name="Yoshikawa S."/>
            <person name="Kazumasa Y."/>
            <person name="Nakamura Y."/>
            <person name="Ichinomiya M."/>
            <person name="Saitoh K."/>
            <person name="Sato N."/>
            <person name="Blanc-Mathieu R."/>
            <person name="Endo H."/>
            <person name="Kuwata A."/>
            <person name="Ogata H."/>
        </authorList>
    </citation>
    <scope>NUCLEOTIDE SEQUENCE</scope>
</reference>
<dbReference type="Gene3D" id="3.90.950.10">
    <property type="match status" value="1"/>
</dbReference>
<dbReference type="EMBL" id="BRXZ01001497">
    <property type="protein sequence ID" value="GMH72625.1"/>
    <property type="molecule type" value="Genomic_DNA"/>
</dbReference>
<comment type="similarity">
    <text evidence="17 18">Belongs to the HAM1 NTPase family.</text>
</comment>
<feature type="binding site" evidence="17">
    <location>
        <position position="575"/>
    </location>
    <ligand>
        <name>ITP</name>
        <dbReference type="ChEBI" id="CHEBI:61402"/>
    </ligand>
</feature>
<feature type="binding site" evidence="17">
    <location>
        <position position="471"/>
    </location>
    <ligand>
        <name>Mg(2+)</name>
        <dbReference type="ChEBI" id="CHEBI:18420"/>
    </ligand>
</feature>
<comment type="catalytic activity">
    <reaction evidence="16">
        <text>N(6)-hydroxy-dATP + H2O = N(6)-hydroxy-dAMP + diphosphate + H(+)</text>
        <dbReference type="Rhea" id="RHEA:83971"/>
        <dbReference type="ChEBI" id="CHEBI:15377"/>
        <dbReference type="ChEBI" id="CHEBI:15378"/>
        <dbReference type="ChEBI" id="CHEBI:33019"/>
        <dbReference type="ChEBI" id="CHEBI:233529"/>
        <dbReference type="ChEBI" id="CHEBI:233530"/>
    </reaction>
    <physiologicalReaction direction="left-to-right" evidence="16">
        <dbReference type="Rhea" id="RHEA:83972"/>
    </physiologicalReaction>
</comment>
<evidence type="ECO:0000256" key="17">
    <source>
        <dbReference type="HAMAP-Rule" id="MF_03148"/>
    </source>
</evidence>
<sequence>MSSETPSDEVRRKWLKPAIGENFILLNDVLSSSYSTALNLSSGGTFKILKQLDSYDDENFLLEHTTPTSTTTTKYLVKVHNGVESEDAKIIDYQNSIMTHLNLHPSITTTAPLLSDDGAPFSNHKLPVSSPQHSPAPLTVRLLTYIEGTPMAYKQVTPALLFSAGEYLANVDSSLDNFSHPASERFHAWDQKNTTSLREFVKYIQTPERQKLVSSVIDAFESTVLPDASNLRQGVLQSDFNDANIIIGASDKIAGVIDFGDSVKSWRVLDCTVAMAYAMLSSYGKTGHSLAASAAFLSGFNTKYPLTPTERMHVRTLVCCRLACSATLGAYSYSQDPTNKYLLLHAEPCWRTLELVWSQVDADHLASFYDLAMSPEANLDLLSVPDPTVPDHFQKLRTSTKRSFSDTKTITFVTGNKKKLEEVQKIMENTTATITNHKLDLPELQGDPLYVSEEKCKLAVAEIGGAVITEDTSLCFNALNGMPGPYIKWFLDKCGHDGLNKMLDGFSDRTAYAQTVVAYCSGPGSPIHLFDGRTNGKIVLPRGPLDFGWDPVFECSEGGASSAGLTYAEMDKSVKNTVSHRGKAFEQLKSFLETESS</sequence>
<keyword evidence="21" id="KW-1185">Reference proteome</keyword>
<feature type="binding site" evidence="17">
    <location>
        <position position="443"/>
    </location>
    <ligand>
        <name>Mg(2+)</name>
        <dbReference type="ChEBI" id="CHEBI:18420"/>
    </ligand>
</feature>
<dbReference type="GO" id="GO:0005737">
    <property type="term" value="C:cytoplasm"/>
    <property type="evidence" value="ECO:0007669"/>
    <property type="project" value="UniProtKB-SubCell"/>
</dbReference>
<evidence type="ECO:0000256" key="13">
    <source>
        <dbReference type="ARBA" id="ARBA00054940"/>
    </source>
</evidence>
<dbReference type="SUPFAM" id="SSF52972">
    <property type="entry name" value="ITPase-like"/>
    <property type="match status" value="1"/>
</dbReference>
<keyword evidence="10 17" id="KW-0546">Nucleotide metabolism</keyword>
<evidence type="ECO:0000256" key="4">
    <source>
        <dbReference type="ARBA" id="ARBA00022679"/>
    </source>
</evidence>
<evidence type="ECO:0000256" key="6">
    <source>
        <dbReference type="ARBA" id="ARBA00022741"/>
    </source>
</evidence>
<dbReference type="FunFam" id="3.90.950.10:FF:000003">
    <property type="entry name" value="Inosine triphosphate pyrophosphatase"/>
    <property type="match status" value="1"/>
</dbReference>
<dbReference type="GO" id="GO:0047992">
    <property type="term" value="F:hydroxylysine kinase activity"/>
    <property type="evidence" value="ECO:0007669"/>
    <property type="project" value="UniProtKB-EC"/>
</dbReference>
<dbReference type="InterPro" id="IPR011009">
    <property type="entry name" value="Kinase-like_dom_sf"/>
</dbReference>
<evidence type="ECO:0000256" key="3">
    <source>
        <dbReference type="ARBA" id="ARBA00022490"/>
    </source>
</evidence>
<evidence type="ECO:0000256" key="2">
    <source>
        <dbReference type="ARBA" id="ARBA00006219"/>
    </source>
</evidence>
<dbReference type="PANTHER" id="PTHR21064">
    <property type="entry name" value="AMINOGLYCOSIDE PHOSPHOTRANSFERASE DOMAIN-CONTAINING PROTEIN-RELATED"/>
    <property type="match status" value="1"/>
</dbReference>
<comment type="subunit">
    <text evidence="17">Homodimer.</text>
</comment>
<evidence type="ECO:0000256" key="10">
    <source>
        <dbReference type="ARBA" id="ARBA00023080"/>
    </source>
</evidence>
<comment type="function">
    <text evidence="12">Catalyzes the GTP-dependent phosphorylation of 5-hydroxy-L-lysine.</text>
</comment>
<dbReference type="GO" id="GO:0036220">
    <property type="term" value="F:ITP diphosphatase activity"/>
    <property type="evidence" value="ECO:0007669"/>
    <property type="project" value="UniProtKB-UniRule"/>
</dbReference>
<name>A0A9W7ARI7_9STRA</name>
<keyword evidence="7" id="KW-0418">Kinase</keyword>
<dbReference type="Pfam" id="PF01725">
    <property type="entry name" value="Ham1p_like"/>
    <property type="match status" value="1"/>
</dbReference>
<comment type="function">
    <text evidence="13">Pyrophosphatase that hydrolyzes the non-canonical purine nucleotides inosine triphosphate (ITP), deoxyinosine triphosphate (dITP) as well as 2'-deoxy-N-6-hydroxylaminopurine triphosphate (dHAPTP) and xanthosine 5'-triphosphate (XTP) to their respective monophosphate derivatives. The enzyme does not distinguish between the deoxy- and ribose forms. Probably excludes non-canonical purines from RNA and DNA precursor pools, thus preventing their incorporation into RNA and DNA and avoiding chromosomal lesions.</text>
</comment>
<evidence type="ECO:0000256" key="14">
    <source>
        <dbReference type="ARBA" id="ARBA00093218"/>
    </source>
</evidence>
<comment type="subcellular location">
    <subcellularLocation>
        <location evidence="1 17">Cytoplasm</location>
    </subcellularLocation>
</comment>
<dbReference type="GO" id="GO:0035870">
    <property type="term" value="F:dITP diphosphatase activity"/>
    <property type="evidence" value="ECO:0007669"/>
    <property type="project" value="UniProtKB-UniRule"/>
</dbReference>
<protein>
    <recommendedName>
        <fullName evidence="17">Inosine triphosphate pyrophosphatase</fullName>
        <shortName evidence="17">ITPase</shortName>
        <shortName evidence="17">Inosine triphosphatase</shortName>
        <ecNumber evidence="17">3.6.1.66</ecNumber>
    </recommendedName>
    <alternativeName>
        <fullName evidence="17">Non-canonical purine NTP pyrophosphatase</fullName>
    </alternativeName>
    <alternativeName>
        <fullName evidence="17">Non-standard purine NTP pyrophosphatase</fullName>
    </alternativeName>
    <alternativeName>
        <fullName evidence="17">Nucleoside-triphosphate diphosphatase</fullName>
    </alternativeName>
    <alternativeName>
        <fullName evidence="17">Nucleoside-triphosphate pyrophosphatase</fullName>
        <shortName evidence="17">NTPase</shortName>
    </alternativeName>
    <alternativeName>
        <fullName evidence="17">XTP/dITP diphosphatase</fullName>
    </alternativeName>
</protein>
<evidence type="ECO:0000256" key="12">
    <source>
        <dbReference type="ARBA" id="ARBA00037368"/>
    </source>
</evidence>